<organism evidence="15 16">
    <name type="scientific">Phellinidium pouzarii</name>
    <dbReference type="NCBI Taxonomy" id="167371"/>
    <lineage>
        <taxon>Eukaryota</taxon>
        <taxon>Fungi</taxon>
        <taxon>Dikarya</taxon>
        <taxon>Basidiomycota</taxon>
        <taxon>Agaricomycotina</taxon>
        <taxon>Agaricomycetes</taxon>
        <taxon>Hymenochaetales</taxon>
        <taxon>Hymenochaetaceae</taxon>
        <taxon>Phellinidium</taxon>
    </lineage>
</organism>
<dbReference type="GO" id="GO:0004767">
    <property type="term" value="F:sphingomyelin phosphodiesterase activity"/>
    <property type="evidence" value="ECO:0007669"/>
    <property type="project" value="InterPro"/>
</dbReference>
<keyword evidence="10 13" id="KW-1133">Transmembrane helix</keyword>
<proteinExistence type="inferred from homology"/>
<evidence type="ECO:0000313" key="16">
    <source>
        <dbReference type="Proteomes" id="UP000308199"/>
    </source>
</evidence>
<evidence type="ECO:0000256" key="5">
    <source>
        <dbReference type="ARBA" id="ARBA00022692"/>
    </source>
</evidence>
<keyword evidence="7" id="KW-0378">Hydrolase</keyword>
<reference evidence="15 16" key="1">
    <citation type="submission" date="2019-02" db="EMBL/GenBank/DDBJ databases">
        <title>Genome sequencing of the rare red list fungi Phellinidium pouzarii.</title>
        <authorList>
            <person name="Buettner E."/>
            <person name="Kellner H."/>
        </authorList>
    </citation>
    <scope>NUCLEOTIDE SEQUENCE [LARGE SCALE GENOMIC DNA]</scope>
    <source>
        <strain evidence="15 16">DSM 108285</strain>
    </source>
</reference>
<dbReference type="AlphaFoldDB" id="A0A4S4L497"/>
<keyword evidence="12 13" id="KW-0472">Membrane</keyword>
<evidence type="ECO:0000256" key="8">
    <source>
        <dbReference type="ARBA" id="ARBA00022842"/>
    </source>
</evidence>
<dbReference type="Gene3D" id="3.60.10.10">
    <property type="entry name" value="Endonuclease/exonuclease/phosphatase"/>
    <property type="match status" value="1"/>
</dbReference>
<name>A0A4S4L497_9AGAM</name>
<keyword evidence="16" id="KW-1185">Reference proteome</keyword>
<comment type="pathway">
    <text evidence="3">Sphingolipid metabolism.</text>
</comment>
<dbReference type="GO" id="GO:0016020">
    <property type="term" value="C:membrane"/>
    <property type="evidence" value="ECO:0007669"/>
    <property type="project" value="UniProtKB-SubCell"/>
</dbReference>
<evidence type="ECO:0000256" key="12">
    <source>
        <dbReference type="ARBA" id="ARBA00023136"/>
    </source>
</evidence>
<feature type="domain" description="Endonuclease/exonuclease/phosphatase" evidence="14">
    <location>
        <begin position="9"/>
        <end position="297"/>
    </location>
</feature>
<dbReference type="InterPro" id="IPR036691">
    <property type="entry name" value="Endo/exonu/phosph_ase_sf"/>
</dbReference>
<evidence type="ECO:0000256" key="6">
    <source>
        <dbReference type="ARBA" id="ARBA00022723"/>
    </source>
</evidence>
<evidence type="ECO:0000256" key="7">
    <source>
        <dbReference type="ARBA" id="ARBA00022801"/>
    </source>
</evidence>
<keyword evidence="11" id="KW-0443">Lipid metabolism</keyword>
<dbReference type="PANTHER" id="PTHR16320:SF24">
    <property type="entry name" value="PHOSPHODIESTERASE, PUTATIVE-RELATED"/>
    <property type="match status" value="1"/>
</dbReference>
<dbReference type="Pfam" id="PF03372">
    <property type="entry name" value="Exo_endo_phos"/>
    <property type="match status" value="1"/>
</dbReference>
<dbReference type="GO" id="GO:0046872">
    <property type="term" value="F:metal ion binding"/>
    <property type="evidence" value="ECO:0007669"/>
    <property type="project" value="UniProtKB-KW"/>
</dbReference>
<comment type="subcellular location">
    <subcellularLocation>
        <location evidence="1">Membrane</location>
        <topology evidence="1">Multi-pass membrane protein</topology>
    </subcellularLocation>
</comment>
<comment type="pathway">
    <text evidence="2">Lipid metabolism; sphingolipid metabolism.</text>
</comment>
<dbReference type="EMBL" id="SGPK01000350">
    <property type="protein sequence ID" value="THH04370.1"/>
    <property type="molecule type" value="Genomic_DNA"/>
</dbReference>
<dbReference type="InterPro" id="IPR038772">
    <property type="entry name" value="Sph/SMPD2-like"/>
</dbReference>
<protein>
    <recommendedName>
        <fullName evidence="14">Endonuclease/exonuclease/phosphatase domain-containing protein</fullName>
    </recommendedName>
</protein>
<keyword evidence="6" id="KW-0479">Metal-binding</keyword>
<dbReference type="PANTHER" id="PTHR16320">
    <property type="entry name" value="SPHINGOMYELINASE FAMILY MEMBER"/>
    <property type="match status" value="1"/>
</dbReference>
<evidence type="ECO:0000313" key="15">
    <source>
        <dbReference type="EMBL" id="THH04370.1"/>
    </source>
</evidence>
<feature type="transmembrane region" description="Helical" evidence="13">
    <location>
        <begin position="378"/>
        <end position="401"/>
    </location>
</feature>
<evidence type="ECO:0000259" key="14">
    <source>
        <dbReference type="Pfam" id="PF03372"/>
    </source>
</evidence>
<dbReference type="SUPFAM" id="SSF56219">
    <property type="entry name" value="DNase I-like"/>
    <property type="match status" value="1"/>
</dbReference>
<feature type="transmembrane region" description="Helical" evidence="13">
    <location>
        <begin position="351"/>
        <end position="372"/>
    </location>
</feature>
<comment type="similarity">
    <text evidence="4">Belongs to the neutral sphingomyelinase family.</text>
</comment>
<keyword evidence="8" id="KW-0460">Magnesium</keyword>
<keyword evidence="5 13" id="KW-0812">Transmembrane</keyword>
<evidence type="ECO:0000256" key="9">
    <source>
        <dbReference type="ARBA" id="ARBA00022919"/>
    </source>
</evidence>
<evidence type="ECO:0000256" key="11">
    <source>
        <dbReference type="ARBA" id="ARBA00023098"/>
    </source>
</evidence>
<sequence length="437" mass="48028">MSEANINILTLNCWGLKYVAKNRVERVQAIASAISQSAHDIVALQELWVYADFEYVRSWVTKRLPYAKFFYSGALGAGLALFSRFPILTAAIHPYSLNGHPLDVAGGDWFVGKAAASIVIRHPTLGEVEIFNTHLFAKGGEVGPEHLRAHRLVNAWEFSKLVRVSASAGRYVIAAGDFNSIPKTLPMTIIRDYAGLSDAWSESHETGRGSPRDLRPEDAITLFGVTADSPLNSYSSGKPLDTTARQHFGKRLDYIFYRQPTGGGAFSSADKPLLKCKESRVVFTDNVPGHSFSFSDHFGLEATIAITLPDSHGTHPSSQDSVSLSEETFSSMTRALTGCYRISAKRSRLELLIFATCIVALVALCIGSVWLPRSWINPIYLLLTVFISWAGTTTLYAGFIFGNWERRALTNVIEELEFIGQRTVQGAGRIADIEASV</sequence>
<evidence type="ECO:0000256" key="3">
    <source>
        <dbReference type="ARBA" id="ARBA00004991"/>
    </source>
</evidence>
<gene>
    <name evidence="15" type="ORF">EW145_g5572</name>
</gene>
<accession>A0A4S4L497</accession>
<evidence type="ECO:0000256" key="1">
    <source>
        <dbReference type="ARBA" id="ARBA00004141"/>
    </source>
</evidence>
<dbReference type="Proteomes" id="UP000308199">
    <property type="component" value="Unassembled WGS sequence"/>
</dbReference>
<dbReference type="InterPro" id="IPR005135">
    <property type="entry name" value="Endo/exonuclease/phosphatase"/>
</dbReference>
<dbReference type="OrthoDB" id="387657at2759"/>
<evidence type="ECO:0000256" key="10">
    <source>
        <dbReference type="ARBA" id="ARBA00022989"/>
    </source>
</evidence>
<comment type="caution">
    <text evidence="15">The sequence shown here is derived from an EMBL/GenBank/DDBJ whole genome shotgun (WGS) entry which is preliminary data.</text>
</comment>
<evidence type="ECO:0000256" key="2">
    <source>
        <dbReference type="ARBA" id="ARBA00004760"/>
    </source>
</evidence>
<dbReference type="GO" id="GO:0006665">
    <property type="term" value="P:sphingolipid metabolic process"/>
    <property type="evidence" value="ECO:0007669"/>
    <property type="project" value="UniProtKB-KW"/>
</dbReference>
<keyword evidence="9" id="KW-0746">Sphingolipid metabolism</keyword>
<evidence type="ECO:0000256" key="13">
    <source>
        <dbReference type="SAM" id="Phobius"/>
    </source>
</evidence>
<evidence type="ECO:0000256" key="4">
    <source>
        <dbReference type="ARBA" id="ARBA00006335"/>
    </source>
</evidence>